<dbReference type="AlphaFoldDB" id="A0A1K1NBV0"/>
<dbReference type="GO" id="GO:0032259">
    <property type="term" value="P:methylation"/>
    <property type="evidence" value="ECO:0007669"/>
    <property type="project" value="UniProtKB-KW"/>
</dbReference>
<dbReference type="Proteomes" id="UP000183461">
    <property type="component" value="Unassembled WGS sequence"/>
</dbReference>
<reference evidence="5 6" key="1">
    <citation type="submission" date="2016-11" db="EMBL/GenBank/DDBJ databases">
        <authorList>
            <person name="Jaros S."/>
            <person name="Januszkiewicz K."/>
            <person name="Wedrychowicz H."/>
        </authorList>
    </citation>
    <scope>NUCLEOTIDE SEQUENCE [LARGE SCALE GENOMIC DNA]</scope>
    <source>
        <strain evidence="5 6">YL228</strain>
    </source>
</reference>
<protein>
    <recommendedName>
        <fullName evidence="4">S-adenosyl-L-methionine-dependent methyltransferase</fullName>
        <ecNumber evidence="4">2.1.1.-</ecNumber>
    </recommendedName>
</protein>
<name>A0A1K1NBV0_RUMFL</name>
<dbReference type="PANTHER" id="PTHR43619:SF2">
    <property type="entry name" value="S-ADENOSYL-L-METHIONINE-DEPENDENT METHYLTRANSFERASES SUPERFAMILY PROTEIN"/>
    <property type="match status" value="1"/>
</dbReference>
<keyword evidence="2 4" id="KW-0489">Methyltransferase</keyword>
<organism evidence="5 6">
    <name type="scientific">Ruminococcus flavefaciens</name>
    <dbReference type="NCBI Taxonomy" id="1265"/>
    <lineage>
        <taxon>Bacteria</taxon>
        <taxon>Bacillati</taxon>
        <taxon>Bacillota</taxon>
        <taxon>Clostridia</taxon>
        <taxon>Eubacteriales</taxon>
        <taxon>Oscillospiraceae</taxon>
        <taxon>Ruminococcus</taxon>
    </lineage>
</organism>
<accession>A0A1K1NBV0</accession>
<dbReference type="RefSeq" id="WP_072300108.1">
    <property type="nucleotide sequence ID" value="NZ_FPIP01000004.1"/>
</dbReference>
<evidence type="ECO:0000313" key="5">
    <source>
        <dbReference type="EMBL" id="SFW32914.1"/>
    </source>
</evidence>
<keyword evidence="4" id="KW-0949">S-adenosyl-L-methionine</keyword>
<dbReference type="EMBL" id="FPIP01000004">
    <property type="protein sequence ID" value="SFW32914.1"/>
    <property type="molecule type" value="Genomic_DNA"/>
</dbReference>
<dbReference type="SUPFAM" id="SSF53335">
    <property type="entry name" value="S-adenosyl-L-methionine-dependent methyltransferases"/>
    <property type="match status" value="1"/>
</dbReference>
<evidence type="ECO:0000256" key="3">
    <source>
        <dbReference type="ARBA" id="ARBA00022679"/>
    </source>
</evidence>
<comment type="similarity">
    <text evidence="1 4">Belongs to the UPF0677 family.</text>
</comment>
<evidence type="ECO:0000256" key="1">
    <source>
        <dbReference type="ARBA" id="ARBA00008138"/>
    </source>
</evidence>
<dbReference type="InterPro" id="IPR011610">
    <property type="entry name" value="SAM_mthyl_Trfase_ML2640-like"/>
</dbReference>
<keyword evidence="3 5" id="KW-0808">Transferase</keyword>
<comment type="function">
    <text evidence="4">Exhibits S-adenosyl-L-methionine-dependent methyltransferase activity.</text>
</comment>
<dbReference type="Pfam" id="PF04072">
    <property type="entry name" value="LCM"/>
    <property type="match status" value="1"/>
</dbReference>
<dbReference type="PANTHER" id="PTHR43619">
    <property type="entry name" value="S-ADENOSYL-L-METHIONINE-DEPENDENT METHYLTRANSFERASE YKTD-RELATED"/>
    <property type="match status" value="1"/>
</dbReference>
<dbReference type="GO" id="GO:0008168">
    <property type="term" value="F:methyltransferase activity"/>
    <property type="evidence" value="ECO:0007669"/>
    <property type="project" value="UniProtKB-UniRule"/>
</dbReference>
<dbReference type="Gene3D" id="3.40.50.150">
    <property type="entry name" value="Vaccinia Virus protein VP39"/>
    <property type="match status" value="1"/>
</dbReference>
<dbReference type="InterPro" id="IPR007213">
    <property type="entry name" value="Ppm1/Ppm2/Tcmp"/>
</dbReference>
<dbReference type="EC" id="2.1.1.-" evidence="4"/>
<dbReference type="InterPro" id="IPR029063">
    <property type="entry name" value="SAM-dependent_MTases_sf"/>
</dbReference>
<gene>
    <name evidence="5" type="ORF">SAMN02910280_1819</name>
</gene>
<evidence type="ECO:0000256" key="4">
    <source>
        <dbReference type="RuleBase" id="RU362030"/>
    </source>
</evidence>
<dbReference type="NCBIfam" id="TIGR00027">
    <property type="entry name" value="mthyl_TIGR00027"/>
    <property type="match status" value="1"/>
</dbReference>
<evidence type="ECO:0000313" key="6">
    <source>
        <dbReference type="Proteomes" id="UP000183461"/>
    </source>
</evidence>
<evidence type="ECO:0000256" key="2">
    <source>
        <dbReference type="ARBA" id="ARBA00022603"/>
    </source>
</evidence>
<proteinExistence type="inferred from homology"/>
<sequence length="298" mass="34627">MVNERESVTAKICAFVRAWHSNRARQKIYDDYLAYDMLGKEEYDSIYELISSGLDGSQQFTREDTEEIISEYFAPIPLSRIHFNESRLADFAKENGKIQYVICGAGSDTFAFRNDNENIEVFEIDHPDTQRYKLEKIRELEWNIRDNVHYVPVDFERERMCSKLLAAGFDPKKKTFFSILGVTYYLTLDVFTDTLKQMAELSALGSAVVFDYPIKTGEFPRRVQRLEQITEGMGEVMRGGYDYNEVSRALYSLGFQIDTYMPPEKVQREYFDGREDGLKAFENVSLISAIYTAGYDYE</sequence>